<accession>A0AA39UZB5</accession>
<feature type="coiled-coil region" evidence="1">
    <location>
        <begin position="1050"/>
        <end position="1081"/>
    </location>
</feature>
<comment type="caution">
    <text evidence="3">The sequence shown here is derived from an EMBL/GenBank/DDBJ whole genome shotgun (WGS) entry which is preliminary data.</text>
</comment>
<feature type="region of interest" description="Disordered" evidence="2">
    <location>
        <begin position="235"/>
        <end position="256"/>
    </location>
</feature>
<gene>
    <name evidence="3" type="ORF">EDD18DRAFT_1133500</name>
</gene>
<feature type="compositionally biased region" description="Basic and acidic residues" evidence="2">
    <location>
        <begin position="821"/>
        <end position="834"/>
    </location>
</feature>
<evidence type="ECO:0000313" key="3">
    <source>
        <dbReference type="EMBL" id="KAK0504404.1"/>
    </source>
</evidence>
<feature type="compositionally biased region" description="Low complexity" evidence="2">
    <location>
        <begin position="241"/>
        <end position="255"/>
    </location>
</feature>
<protein>
    <submittedName>
        <fullName evidence="3">Uncharacterized protein</fullName>
    </submittedName>
</protein>
<name>A0AA39UZB5_9AGAR</name>
<evidence type="ECO:0000256" key="1">
    <source>
        <dbReference type="SAM" id="Coils"/>
    </source>
</evidence>
<dbReference type="Proteomes" id="UP001175228">
    <property type="component" value="Unassembled WGS sequence"/>
</dbReference>
<reference evidence="3" key="1">
    <citation type="submission" date="2023-06" db="EMBL/GenBank/DDBJ databases">
        <authorList>
            <consortium name="Lawrence Berkeley National Laboratory"/>
            <person name="Ahrendt S."/>
            <person name="Sahu N."/>
            <person name="Indic B."/>
            <person name="Wong-Bajracharya J."/>
            <person name="Merenyi Z."/>
            <person name="Ke H.-M."/>
            <person name="Monk M."/>
            <person name="Kocsube S."/>
            <person name="Drula E."/>
            <person name="Lipzen A."/>
            <person name="Balint B."/>
            <person name="Henrissat B."/>
            <person name="Andreopoulos B."/>
            <person name="Martin F.M."/>
            <person name="Harder C.B."/>
            <person name="Rigling D."/>
            <person name="Ford K.L."/>
            <person name="Foster G.D."/>
            <person name="Pangilinan J."/>
            <person name="Papanicolaou A."/>
            <person name="Barry K."/>
            <person name="LaButti K."/>
            <person name="Viragh M."/>
            <person name="Koriabine M."/>
            <person name="Yan M."/>
            <person name="Riley R."/>
            <person name="Champramary S."/>
            <person name="Plett K.L."/>
            <person name="Tsai I.J."/>
            <person name="Slot J."/>
            <person name="Sipos G."/>
            <person name="Plett J."/>
            <person name="Nagy L.G."/>
            <person name="Grigoriev I.V."/>
        </authorList>
    </citation>
    <scope>NUCLEOTIDE SEQUENCE</scope>
    <source>
        <strain evidence="3">HWK02</strain>
    </source>
</reference>
<proteinExistence type="predicted"/>
<evidence type="ECO:0000313" key="4">
    <source>
        <dbReference type="Proteomes" id="UP001175228"/>
    </source>
</evidence>
<feature type="region of interest" description="Disordered" evidence="2">
    <location>
        <begin position="821"/>
        <end position="870"/>
    </location>
</feature>
<keyword evidence="1" id="KW-0175">Coiled coil</keyword>
<keyword evidence="4" id="KW-1185">Reference proteome</keyword>
<dbReference type="AlphaFoldDB" id="A0AA39UZB5"/>
<feature type="region of interest" description="Disordered" evidence="2">
    <location>
        <begin position="437"/>
        <end position="505"/>
    </location>
</feature>
<feature type="region of interest" description="Disordered" evidence="2">
    <location>
        <begin position="191"/>
        <end position="216"/>
    </location>
</feature>
<dbReference type="EMBL" id="JAUEPU010000003">
    <property type="protein sequence ID" value="KAK0504404.1"/>
    <property type="molecule type" value="Genomic_DNA"/>
</dbReference>
<feature type="compositionally biased region" description="Low complexity" evidence="2">
    <location>
        <begin position="491"/>
        <end position="505"/>
    </location>
</feature>
<feature type="compositionally biased region" description="Polar residues" evidence="2">
    <location>
        <begin position="198"/>
        <end position="208"/>
    </location>
</feature>
<organism evidence="3 4">
    <name type="scientific">Armillaria luteobubalina</name>
    <dbReference type="NCBI Taxonomy" id="153913"/>
    <lineage>
        <taxon>Eukaryota</taxon>
        <taxon>Fungi</taxon>
        <taxon>Dikarya</taxon>
        <taxon>Basidiomycota</taxon>
        <taxon>Agaricomycotina</taxon>
        <taxon>Agaricomycetes</taxon>
        <taxon>Agaricomycetidae</taxon>
        <taxon>Agaricales</taxon>
        <taxon>Marasmiineae</taxon>
        <taxon>Physalacriaceae</taxon>
        <taxon>Armillaria</taxon>
    </lineage>
</organism>
<evidence type="ECO:0000256" key="2">
    <source>
        <dbReference type="SAM" id="MobiDB-lite"/>
    </source>
</evidence>
<sequence>MPPIELHHVSADAQWPIEVRQLSAQLSKPLSSVSIDACLSKTNMFSELLDELRSSPSSLAPDAHPLSGFLDIILATVSSLRQMKEDPHPFTMPLWSTLIRALCYTCYSEVEIFDDIPFILPKNLGKSVLDGHALMLISHLYTNSRFTEGEPVPGCSDQTVAPENTDFDCQSNFSEDPEDVGVQWEGEDILNTDRDTSVSEVEPNTRTSPPAPDRLPMLVEDLCNEKLDVSCDLTQSEKSSRCPSSPPSRASGPSSLDVSFHAHVLPGRGRRTNAVLPVICIADNENIVPLVASVAYQRRVWGIEDPVVGVILAKDGFSAQVVLAWTDPPDLCSDSESPDDDTFDGLPTVHIAYSDSPCVANGVFNLTDPISTLAFSHFIVELHDQYNMVAQKCCDPHTAANSTFTWRSDLIDPPRLADWREQTEDFVVSWIRGLRTPSSVDTEDNSPPTQPFDHTLMSNPMKKVGEGDDPNISQRSGTAQGGKQTGYKGATTSKSVSKSIKSKSTSELSATLPSTSWSIQSCSEIAKRAEYGINSSDPLSMTSYTYERYVLSISALMLSPSDLANGERIDDFICIYNKLSCFRDPTWQQEEELPDIEGAYLEAVQRCFWKQLVAVRKRQGNIIRPLDELHERIISERLSLFFWVTLGAFCCGQRNSVNEAESRLQWDTLIFYVLSSLPSEDDEFHIRALFERSLLLSQNRFVDALNFANTTDQVMSEARTRARDYHILCLASYSTVSMSSNIRSMMLQEAAATSVALYLMTETDGLFDGNKKDFDKSSILQRASSEPHTGTCDAVVVLTTNKLVLPSSKCTIPSFINIPGDDKGLLPPLQREDYDAGSDTPRLPIPPPKTKPLADKEDSTLSKPGSAKTHISSVFKLEQQGADNSEKDFRENVKASHNSFLAASSACSPHPKKSTGDGIPQLSEEFTSTVIPFELGGKILFAVLVVEHKRHGDDPTPSLNQARIYVVASVRLLEAHGIKGLPVFALVTNGNEGIVLMAWCSETSERVYLIDRCVQKFNISSPVEVFHFATFLLRLKDFYIDHFTQHPEQIEAANRAAEEMARRADEKLQEAEEQGGNVEVDIECGWWKSAQTKRPSKDKSGKLKSELGKVVEGMGSIDLSG</sequence>